<dbReference type="EMBL" id="KV921932">
    <property type="protein sequence ID" value="ORE05986.1"/>
    <property type="molecule type" value="Genomic_DNA"/>
</dbReference>
<protein>
    <submittedName>
        <fullName evidence="1">Uncharacterized protein</fullName>
    </submittedName>
</protein>
<dbReference type="Proteomes" id="UP000242414">
    <property type="component" value="Unassembled WGS sequence"/>
</dbReference>
<dbReference type="AlphaFoldDB" id="A0A1X0R1X5"/>
<proteinExistence type="predicted"/>
<evidence type="ECO:0000313" key="1">
    <source>
        <dbReference type="EMBL" id="ORE05986.1"/>
    </source>
</evidence>
<sequence length="122" mass="14910">SEFNRKLQLFLLDFGSYTQSISYLYMSYFNNDNFKRWARAYQPAIYTNMEISNYIESWHNQLKATYLKRKQNRRVGRLIFILVNDVEEDYLQNIQRLMLKVGRMGPEERRRRARQIKADQIN</sequence>
<gene>
    <name evidence="1" type="ORF">BCV72DRAFT_182828</name>
</gene>
<accession>A0A1X0R1X5</accession>
<organism evidence="1">
    <name type="scientific">Rhizopus microsporus var. microsporus</name>
    <dbReference type="NCBI Taxonomy" id="86635"/>
    <lineage>
        <taxon>Eukaryota</taxon>
        <taxon>Fungi</taxon>
        <taxon>Fungi incertae sedis</taxon>
        <taxon>Mucoromycota</taxon>
        <taxon>Mucoromycotina</taxon>
        <taxon>Mucoromycetes</taxon>
        <taxon>Mucorales</taxon>
        <taxon>Mucorineae</taxon>
        <taxon>Rhizopodaceae</taxon>
        <taxon>Rhizopus</taxon>
    </lineage>
</organism>
<feature type="non-terminal residue" evidence="1">
    <location>
        <position position="122"/>
    </location>
</feature>
<dbReference type="VEuPathDB" id="FungiDB:BCV72DRAFT_182828"/>
<name>A0A1X0R1X5_RHIZD</name>
<dbReference type="OrthoDB" id="2430203at2759"/>
<feature type="non-terminal residue" evidence="1">
    <location>
        <position position="1"/>
    </location>
</feature>
<reference evidence="1" key="1">
    <citation type="journal article" date="2016" name="Proc. Natl. Acad. Sci. U.S.A.">
        <title>Lipid metabolic changes in an early divergent fungus govern the establishment of a mutualistic symbiosis with endobacteria.</title>
        <authorList>
            <person name="Lastovetsky O.A."/>
            <person name="Gaspar M.L."/>
            <person name="Mondo S.J."/>
            <person name="LaButti K.M."/>
            <person name="Sandor L."/>
            <person name="Grigoriev I.V."/>
            <person name="Henry S.A."/>
            <person name="Pawlowska T.E."/>
        </authorList>
    </citation>
    <scope>NUCLEOTIDE SEQUENCE [LARGE SCALE GENOMIC DNA]</scope>
    <source>
        <strain evidence="1">ATCC 52814</strain>
    </source>
</reference>